<proteinExistence type="predicted"/>
<dbReference type="OrthoDB" id="638783at2"/>
<evidence type="ECO:0008006" key="4">
    <source>
        <dbReference type="Google" id="ProtNLM"/>
    </source>
</evidence>
<dbReference type="RefSeq" id="WP_131724362.1">
    <property type="nucleotide sequence ID" value="NZ_LJOD01000007.1"/>
</dbReference>
<feature type="chain" id="PRO_5005865223" description="VCBS repeat-containing protein" evidence="1">
    <location>
        <begin position="19"/>
        <end position="295"/>
    </location>
</feature>
<feature type="signal peptide" evidence="1">
    <location>
        <begin position="1"/>
        <end position="18"/>
    </location>
</feature>
<evidence type="ECO:0000313" key="3">
    <source>
        <dbReference type="Proteomes" id="UP000037953"/>
    </source>
</evidence>
<comment type="caution">
    <text evidence="2">The sequence shown here is derived from an EMBL/GenBank/DDBJ whole genome shotgun (WGS) entry which is preliminary data.</text>
</comment>
<dbReference type="AlphaFoldDB" id="A0A0N0ZXY0"/>
<accession>A0A0N0ZXY0</accession>
<reference evidence="3" key="2">
    <citation type="submission" date="2015-09" db="EMBL/GenBank/DDBJ databases">
        <title>Draft genome sequence of a multidrug-resistant Chryseobacterium indologenes isolate from Malaysia.</title>
        <authorList>
            <person name="Yu C.Y."/>
            <person name="Ang G.Y."/>
            <person name="Chan K.-G."/>
        </authorList>
    </citation>
    <scope>NUCLEOTIDE SEQUENCE [LARGE SCALE GENOMIC DNA]</scope>
    <source>
        <strain evidence="3">CI_885</strain>
    </source>
</reference>
<protein>
    <recommendedName>
        <fullName evidence="4">VCBS repeat-containing protein</fullName>
    </recommendedName>
</protein>
<gene>
    <name evidence="2" type="ORF">AOB46_11885</name>
</gene>
<dbReference type="EMBL" id="LJOD01000007">
    <property type="protein sequence ID" value="KPE51037.1"/>
    <property type="molecule type" value="Genomic_DNA"/>
</dbReference>
<dbReference type="PATRIC" id="fig|253.9.peg.4220"/>
<sequence length="295" mass="33949">MKRTLFSALLFTFSQSSAQTVYTGSIGNYPVEMVIYAAAKTADALYSYTDYDEPIPLHNGTINNGKLTFYEKEGTGKQQTRAILTLDYFSEGQNTLSGIWKNRKTKSELKINLTKKYAIENGENIQWSNRELLQPVSAGNQYFKVVVSKEKDQYYPMATSVKIFEKRTDKLLQKLDINCQLLGLNNISIGDYNFDGIDDFSVFESSYAGPNTSSIYFLYDRKTHQYYESSFSGISLEFDPVKRRVYERNQCCAGTVVTTVEYKVVKDNLIPLTQHCFRWNEEKQKLVEKPMKECR</sequence>
<evidence type="ECO:0000256" key="1">
    <source>
        <dbReference type="SAM" id="SignalP"/>
    </source>
</evidence>
<organism evidence="2 3">
    <name type="scientific">Chryseobacterium indologenes</name>
    <name type="common">Flavobacterium indologenes</name>
    <dbReference type="NCBI Taxonomy" id="253"/>
    <lineage>
        <taxon>Bacteria</taxon>
        <taxon>Pseudomonadati</taxon>
        <taxon>Bacteroidota</taxon>
        <taxon>Flavobacteriia</taxon>
        <taxon>Flavobacteriales</taxon>
        <taxon>Weeksellaceae</taxon>
        <taxon>Chryseobacterium group</taxon>
        <taxon>Chryseobacterium</taxon>
    </lineage>
</organism>
<name>A0A0N0ZXY0_CHRID</name>
<keyword evidence="1" id="KW-0732">Signal</keyword>
<dbReference type="Proteomes" id="UP000037953">
    <property type="component" value="Unassembled WGS sequence"/>
</dbReference>
<reference evidence="2 3" key="1">
    <citation type="journal article" date="2015" name="Genom Data">
        <title>Draft genome sequence of a multidrug-resistant Chryseobacterium indologenes isolate from Malaysia.</title>
        <authorList>
            <person name="Yu C.Y."/>
            <person name="Ang G.Y."/>
            <person name="Cheng H.J."/>
            <person name="Cheong Y.M."/>
            <person name="Yin W.F."/>
            <person name="Chan K.G."/>
        </authorList>
    </citation>
    <scope>NUCLEOTIDE SEQUENCE [LARGE SCALE GENOMIC DNA]</scope>
    <source>
        <strain evidence="2 3">CI_885</strain>
    </source>
</reference>
<evidence type="ECO:0000313" key="2">
    <source>
        <dbReference type="EMBL" id="KPE51037.1"/>
    </source>
</evidence>
<dbReference type="NCBIfam" id="NF047539">
    <property type="entry name" value="XAC2610_fam"/>
    <property type="match status" value="1"/>
</dbReference>
<dbReference type="InterPro" id="IPR058087">
    <property type="entry name" value="XAC2610_dom"/>
</dbReference>